<dbReference type="STRING" id="30611.ENSOGAP00000018352"/>
<accession>H0XQG0</accession>
<feature type="region of interest" description="Disordered" evidence="3">
    <location>
        <begin position="281"/>
        <end position="307"/>
    </location>
</feature>
<feature type="compositionally biased region" description="Polar residues" evidence="3">
    <location>
        <begin position="239"/>
        <end position="256"/>
    </location>
</feature>
<dbReference type="GO" id="GO:0009966">
    <property type="term" value="P:regulation of signal transduction"/>
    <property type="evidence" value="ECO:0007669"/>
    <property type="project" value="InterPro"/>
</dbReference>
<organism evidence="4 5">
    <name type="scientific">Otolemur garnettii</name>
    <name type="common">Small-eared galago</name>
    <name type="synonym">Garnett's greater bushbaby</name>
    <dbReference type="NCBI Taxonomy" id="30611"/>
    <lineage>
        <taxon>Eukaryota</taxon>
        <taxon>Metazoa</taxon>
        <taxon>Chordata</taxon>
        <taxon>Craniata</taxon>
        <taxon>Vertebrata</taxon>
        <taxon>Euteleostomi</taxon>
        <taxon>Mammalia</taxon>
        <taxon>Eutheria</taxon>
        <taxon>Euarchontoglires</taxon>
        <taxon>Primates</taxon>
        <taxon>Strepsirrhini</taxon>
        <taxon>Lorisiformes</taxon>
        <taxon>Galagidae</taxon>
        <taxon>Otolemur</taxon>
    </lineage>
</organism>
<reference evidence="4" key="3">
    <citation type="submission" date="2025-09" db="UniProtKB">
        <authorList>
            <consortium name="Ensembl"/>
        </authorList>
    </citation>
    <scope>IDENTIFICATION</scope>
</reference>
<reference evidence="4" key="2">
    <citation type="submission" date="2025-08" db="UniProtKB">
        <authorList>
            <consortium name="Ensembl"/>
        </authorList>
    </citation>
    <scope>IDENTIFICATION</scope>
</reference>
<protein>
    <submittedName>
        <fullName evidence="4">Uncharacterized protein</fullName>
    </submittedName>
</protein>
<evidence type="ECO:0000313" key="5">
    <source>
        <dbReference type="Proteomes" id="UP000005225"/>
    </source>
</evidence>
<evidence type="ECO:0000256" key="2">
    <source>
        <dbReference type="ARBA" id="ARBA00023272"/>
    </source>
</evidence>
<dbReference type="Ensembl" id="ENSOGAT00000034266.1">
    <property type="protein sequence ID" value="ENSOGAP00000018352.1"/>
    <property type="gene ID" value="ENSOGAG00000034278.1"/>
</dbReference>
<dbReference type="EMBL" id="AAQR03080706">
    <property type="status" value="NOT_ANNOTATED_CDS"/>
    <property type="molecule type" value="Genomic_DNA"/>
</dbReference>
<dbReference type="Proteomes" id="UP000005225">
    <property type="component" value="Unassembled WGS sequence"/>
</dbReference>
<dbReference type="GO" id="GO:0004864">
    <property type="term" value="F:protein phosphatase inhibitor activity"/>
    <property type="evidence" value="ECO:0007669"/>
    <property type="project" value="UniProtKB-KW"/>
</dbReference>
<dbReference type="eggNOG" id="KOG4041">
    <property type="taxonomic scope" value="Eukaryota"/>
</dbReference>
<keyword evidence="2" id="KW-0650">Protein phosphatase inhibitor</keyword>
<dbReference type="InterPro" id="IPR007062">
    <property type="entry name" value="PPI-2"/>
</dbReference>
<feature type="region of interest" description="Disordered" evidence="3">
    <location>
        <begin position="233"/>
        <end position="261"/>
    </location>
</feature>
<evidence type="ECO:0000256" key="3">
    <source>
        <dbReference type="SAM" id="MobiDB-lite"/>
    </source>
</evidence>
<reference evidence="5" key="1">
    <citation type="submission" date="2011-03" db="EMBL/GenBank/DDBJ databases">
        <title>Version 3 of the genome sequence of Otolemur garnettii (Bushbaby).</title>
        <authorList>
            <consortium name="The Broad Institute Genome Sequencing Platform"/>
            <person name="Di Palma F."/>
            <person name="Johnson J."/>
            <person name="Lander E.S."/>
            <person name="Lindblad-Toh K."/>
            <person name="Jaffe D.B."/>
            <person name="Gnerre S."/>
            <person name="MacCallum I."/>
            <person name="Przybylski D."/>
            <person name="Ribeiro F.J."/>
            <person name="Burton J.N."/>
            <person name="Walker B.J."/>
            <person name="Sharpe T."/>
            <person name="Hall G."/>
        </authorList>
    </citation>
    <scope>NUCLEOTIDE SEQUENCE [LARGE SCALE GENOMIC DNA]</scope>
</reference>
<dbReference type="InParanoid" id="H0XQG0"/>
<feature type="compositionally biased region" description="Low complexity" evidence="3">
    <location>
        <begin position="66"/>
        <end position="76"/>
    </location>
</feature>
<comment type="similarity">
    <text evidence="1">Belongs to the protein phosphatase inhibitor 2 family.</text>
</comment>
<dbReference type="AlphaFoldDB" id="H0XQG0"/>
<feature type="region of interest" description="Disordered" evidence="3">
    <location>
        <begin position="194"/>
        <end position="215"/>
    </location>
</feature>
<evidence type="ECO:0000256" key="1">
    <source>
        <dbReference type="ARBA" id="ARBA00005472"/>
    </source>
</evidence>
<dbReference type="Gene3D" id="6.10.250.1050">
    <property type="match status" value="1"/>
</dbReference>
<feature type="region of interest" description="Disordered" evidence="3">
    <location>
        <begin position="1"/>
        <end position="107"/>
    </location>
</feature>
<dbReference type="OMA" id="QAMSDWC"/>
<dbReference type="PANTHER" id="PTHR12398">
    <property type="entry name" value="PROTEIN PHOSPHATASE INHIBITOR"/>
    <property type="match status" value="1"/>
</dbReference>
<proteinExistence type="inferred from homology"/>
<dbReference type="Pfam" id="PF04979">
    <property type="entry name" value="IPP-2"/>
    <property type="match status" value="1"/>
</dbReference>
<dbReference type="GeneTree" id="ENSGT00940000163910"/>
<feature type="compositionally biased region" description="Low complexity" evidence="3">
    <location>
        <begin position="287"/>
        <end position="298"/>
    </location>
</feature>
<name>H0XQG0_OTOGA</name>
<dbReference type="EMBL" id="AAQR03080705">
    <property type="status" value="NOT_ANNOTATED_CDS"/>
    <property type="molecule type" value="Genomic_DNA"/>
</dbReference>
<sequence length="393" mass="42678">MEAPRAAGGPNRTSPGVATRGVPGEVKGVEAGAPQLSGTVLFNDSGVPMDSGATIVRSSGSRRPSGEVVVLGSGSSQHPGDVTSHSLASNTTYPIGFNTPSPGTSIFRSYSPGPGGPGAYSSGCNPQSDSTCLHPHTSYEDRPRSILKKISSILMQKSPPVEKKKSQHWDEMNILSTYHPADKDYGFMKVDEPSTPYHRMEDSFEDLTSESSRSVTPEALAKRFATMDNTCPKAIQLGDNRSSESPNNAPQKNSSDFNKRRKAHYSEGKFLKAQKNLSLDADEDSKAGSVSISSGSQGVRLDSDPRPVQRSWAGKLAKDVKDETVLVTRSHIVQVKDSSIWRNQSPLALPIIMLEQNLQRKEYYSKGRYLRSCSHPELEEDSEDEHQDSESHG</sequence>
<keyword evidence="5" id="KW-1185">Reference proteome</keyword>
<evidence type="ECO:0000313" key="4">
    <source>
        <dbReference type="Ensembl" id="ENSOGAP00000018352.1"/>
    </source>
</evidence>
<feature type="compositionally biased region" description="Polar residues" evidence="3">
    <location>
        <begin position="83"/>
        <end position="107"/>
    </location>
</feature>
<dbReference type="PANTHER" id="PTHR12398:SF8">
    <property type="entry name" value="RIKEN CDNA 2810408A11 GENE"/>
    <property type="match status" value="1"/>
</dbReference>
<dbReference type="HOGENOM" id="CLU_595219_0_0_1"/>